<dbReference type="Proteomes" id="UP001139474">
    <property type="component" value="Unassembled WGS sequence"/>
</dbReference>
<organism evidence="2 3">
    <name type="scientific">Idiomarina rhizosphaerae</name>
    <dbReference type="NCBI Taxonomy" id="2961572"/>
    <lineage>
        <taxon>Bacteria</taxon>
        <taxon>Pseudomonadati</taxon>
        <taxon>Pseudomonadota</taxon>
        <taxon>Gammaproteobacteria</taxon>
        <taxon>Alteromonadales</taxon>
        <taxon>Idiomarinaceae</taxon>
        <taxon>Idiomarina</taxon>
    </lineage>
</organism>
<dbReference type="RefSeq" id="WP_253619798.1">
    <property type="nucleotide sequence ID" value="NZ_JAMZDE010000007.1"/>
</dbReference>
<protein>
    <submittedName>
        <fullName evidence="2">DUF2802 domain-containing protein</fullName>
    </submittedName>
</protein>
<dbReference type="InterPro" id="IPR021244">
    <property type="entry name" value="DUF2802"/>
</dbReference>
<dbReference type="Pfam" id="PF10975">
    <property type="entry name" value="DUF2802"/>
    <property type="match status" value="1"/>
</dbReference>
<proteinExistence type="predicted"/>
<feature type="coiled-coil region" evidence="1">
    <location>
        <begin position="74"/>
        <end position="105"/>
    </location>
</feature>
<reference evidence="2" key="1">
    <citation type="submission" date="2022-06" db="EMBL/GenBank/DDBJ databases">
        <title>Idiomarina rhizosphaerae M1R2S28.</title>
        <authorList>
            <person name="Sun J.-Q."/>
            <person name="Li L.-F."/>
        </authorList>
    </citation>
    <scope>NUCLEOTIDE SEQUENCE</scope>
    <source>
        <strain evidence="2">M1R2S28</strain>
    </source>
</reference>
<evidence type="ECO:0000256" key="1">
    <source>
        <dbReference type="SAM" id="Coils"/>
    </source>
</evidence>
<dbReference type="EMBL" id="JAMZDE010000007">
    <property type="protein sequence ID" value="MCP1339916.1"/>
    <property type="molecule type" value="Genomic_DNA"/>
</dbReference>
<keyword evidence="3" id="KW-1185">Reference proteome</keyword>
<keyword evidence="1" id="KW-0175">Coiled coil</keyword>
<accession>A0A9X2JVF1</accession>
<evidence type="ECO:0000313" key="3">
    <source>
        <dbReference type="Proteomes" id="UP001139474"/>
    </source>
</evidence>
<evidence type="ECO:0000313" key="2">
    <source>
        <dbReference type="EMBL" id="MCP1339916.1"/>
    </source>
</evidence>
<dbReference type="AlphaFoldDB" id="A0A9X2JVF1"/>
<name>A0A9X2JVF1_9GAMM</name>
<sequence length="150" mass="16689">MMTNWLFAISALALGLALIALVAVVITSRRQAELIERQQQRLLMLTETASEVLSLREQFKQDPSEASSKTDFAQQQVVAQLQQQVAQLNEEQQQLQQRLQEVAEQDPGSKLYQRAAKLVASGASVEELMQECDLPQAEAELLTSLHKKGA</sequence>
<comment type="caution">
    <text evidence="2">The sequence shown here is derived from an EMBL/GenBank/DDBJ whole genome shotgun (WGS) entry which is preliminary data.</text>
</comment>
<gene>
    <name evidence="2" type="ORF">NJR55_09975</name>
</gene>